<evidence type="ECO:0000313" key="13">
    <source>
        <dbReference type="Proteomes" id="UP000054007"/>
    </source>
</evidence>
<evidence type="ECO:0000256" key="10">
    <source>
        <dbReference type="RuleBase" id="RU004504"/>
    </source>
</evidence>
<dbReference type="GO" id="GO:0005777">
    <property type="term" value="C:peroxisome"/>
    <property type="evidence" value="ECO:0007669"/>
    <property type="project" value="TreeGrafter"/>
</dbReference>
<dbReference type="FunFam" id="3.40.640.10:FF:000027">
    <property type="entry name" value="Serine--pyruvate aminotransferase, mitochondrial"/>
    <property type="match status" value="1"/>
</dbReference>
<evidence type="ECO:0000256" key="7">
    <source>
        <dbReference type="PIRSR" id="PIRSR000524-1"/>
    </source>
</evidence>
<evidence type="ECO:0000256" key="8">
    <source>
        <dbReference type="PIRSR" id="PIRSR000524-50"/>
    </source>
</evidence>
<dbReference type="GO" id="GO:0008453">
    <property type="term" value="F:alanine-glyoxylate transaminase activity"/>
    <property type="evidence" value="ECO:0007669"/>
    <property type="project" value="UniProtKB-EC"/>
</dbReference>
<dbReference type="Gene3D" id="3.40.640.10">
    <property type="entry name" value="Type I PLP-dependent aspartate aminotransferase-like (Major domain)"/>
    <property type="match status" value="1"/>
</dbReference>
<dbReference type="FunFam" id="3.90.1150.10:FF:000049">
    <property type="entry name" value="Alanine-glyoxylate aminotransferase 1"/>
    <property type="match status" value="1"/>
</dbReference>
<dbReference type="PIRSF" id="PIRSF000524">
    <property type="entry name" value="SPT"/>
    <property type="match status" value="1"/>
</dbReference>
<comment type="cofactor">
    <cofactor evidence="1 8 10">
        <name>pyridoxal 5'-phosphate</name>
        <dbReference type="ChEBI" id="CHEBI:597326"/>
    </cofactor>
</comment>
<name>A0A0D7BKN0_9AGAR</name>
<evidence type="ECO:0000313" key="12">
    <source>
        <dbReference type="EMBL" id="KIY70760.1"/>
    </source>
</evidence>
<evidence type="ECO:0000256" key="9">
    <source>
        <dbReference type="RuleBase" id="RU004075"/>
    </source>
</evidence>
<feature type="binding site" evidence="7">
    <location>
        <position position="384"/>
    </location>
    <ligand>
        <name>substrate</name>
    </ligand>
</feature>
<keyword evidence="5 12" id="KW-0808">Transferase</keyword>
<dbReference type="InterPro" id="IPR015422">
    <property type="entry name" value="PyrdxlP-dep_Trfase_small"/>
</dbReference>
<protein>
    <recommendedName>
        <fullName evidence="3">alanine--glyoxylate transaminase</fullName>
        <ecNumber evidence="3">2.6.1.44</ecNumber>
    </recommendedName>
</protein>
<evidence type="ECO:0000256" key="3">
    <source>
        <dbReference type="ARBA" id="ARBA00013049"/>
    </source>
</evidence>
<dbReference type="PANTHER" id="PTHR21152:SF24">
    <property type="entry name" value="ALANINE--GLYOXYLATE AMINOTRANSFERASE 1"/>
    <property type="match status" value="1"/>
</dbReference>
<dbReference type="EMBL" id="KN880463">
    <property type="protein sequence ID" value="KIY70760.1"/>
    <property type="molecule type" value="Genomic_DNA"/>
</dbReference>
<dbReference type="InterPro" id="IPR024169">
    <property type="entry name" value="SP_NH2Trfase/AEP_transaminase"/>
</dbReference>
<evidence type="ECO:0000256" key="1">
    <source>
        <dbReference type="ARBA" id="ARBA00001933"/>
    </source>
</evidence>
<feature type="domain" description="Aminotransferase class V" evidence="11">
    <location>
        <begin position="56"/>
        <end position="375"/>
    </location>
</feature>
<reference evidence="12 13" key="1">
    <citation type="journal article" date="2015" name="Fungal Genet. Biol.">
        <title>Evolution of novel wood decay mechanisms in Agaricales revealed by the genome sequences of Fistulina hepatica and Cylindrobasidium torrendii.</title>
        <authorList>
            <person name="Floudas D."/>
            <person name="Held B.W."/>
            <person name="Riley R."/>
            <person name="Nagy L.G."/>
            <person name="Koehler G."/>
            <person name="Ransdell A.S."/>
            <person name="Younus H."/>
            <person name="Chow J."/>
            <person name="Chiniquy J."/>
            <person name="Lipzen A."/>
            <person name="Tritt A."/>
            <person name="Sun H."/>
            <person name="Haridas S."/>
            <person name="LaButti K."/>
            <person name="Ohm R.A."/>
            <person name="Kues U."/>
            <person name="Blanchette R.A."/>
            <person name="Grigoriev I.V."/>
            <person name="Minto R.E."/>
            <person name="Hibbett D.S."/>
        </authorList>
    </citation>
    <scope>NUCLEOTIDE SEQUENCE [LARGE SCALE GENOMIC DNA]</scope>
    <source>
        <strain evidence="12 13">FP15055 ss-10</strain>
    </source>
</reference>
<dbReference type="InterPro" id="IPR015424">
    <property type="entry name" value="PyrdxlP-dep_Trfase"/>
</dbReference>
<feature type="modified residue" description="N6-(pyridoxal phosphate)lysine" evidence="8">
    <location>
        <position position="230"/>
    </location>
</feature>
<dbReference type="Proteomes" id="UP000054007">
    <property type="component" value="Unassembled WGS sequence"/>
</dbReference>
<keyword evidence="6 8" id="KW-0663">Pyridoxal phosphate</keyword>
<dbReference type="Gene3D" id="3.90.1150.10">
    <property type="entry name" value="Aspartate Aminotransferase, domain 1"/>
    <property type="match status" value="1"/>
</dbReference>
<dbReference type="InterPro" id="IPR000192">
    <property type="entry name" value="Aminotrans_V_dom"/>
</dbReference>
<organism evidence="12 13">
    <name type="scientific">Cylindrobasidium torrendii FP15055 ss-10</name>
    <dbReference type="NCBI Taxonomy" id="1314674"/>
    <lineage>
        <taxon>Eukaryota</taxon>
        <taxon>Fungi</taxon>
        <taxon>Dikarya</taxon>
        <taxon>Basidiomycota</taxon>
        <taxon>Agaricomycotina</taxon>
        <taxon>Agaricomycetes</taxon>
        <taxon>Agaricomycetidae</taxon>
        <taxon>Agaricales</taxon>
        <taxon>Marasmiineae</taxon>
        <taxon>Physalacriaceae</taxon>
        <taxon>Cylindrobasidium</taxon>
    </lineage>
</organism>
<evidence type="ECO:0000256" key="5">
    <source>
        <dbReference type="ARBA" id="ARBA00022679"/>
    </source>
</evidence>
<dbReference type="Pfam" id="PF00266">
    <property type="entry name" value="Aminotran_5"/>
    <property type="match status" value="1"/>
</dbReference>
<evidence type="ECO:0000256" key="6">
    <source>
        <dbReference type="ARBA" id="ARBA00022898"/>
    </source>
</evidence>
<evidence type="ECO:0000256" key="4">
    <source>
        <dbReference type="ARBA" id="ARBA00022576"/>
    </source>
</evidence>
<sequence length="417" mass="45106">MSRLSFLRPASISSRLRNLSSSKRNFAMSSIEQFKQAPHKLLVIPGPIEVDDEVLYANAHPSMSHVSPDFVPVFGDCIRMTREVLQTEVGQPFLISGSGTLGWDQPQVAANLVEPGENALVLHSGYFADSFTECLETYGAKVDQVKAPIGEAVTSDALEEALKSKKYKVVTVTHVDTSTAVLSDIKSVAATVRRVSPETLVIVDGVCSVASEEIRFDDWDIDVVLTASQKGLGTPPGLSILVASPRAIKTFETRSVPVTSYYGSWKKWLPIMKAYESGSGAYFATPPVNLIYAFHASLKQITKSSPSLAERFALHKEVSQKVKDLAAELGIKQLPLDPAFAANGMTALYFPGSITAADVVGPLGQKGIVVAGGLHKDIKDKYFRIGHMGVTVVDKKRSDIDTLLSALREVLTKAVQK</sequence>
<dbReference type="SUPFAM" id="SSF53383">
    <property type="entry name" value="PLP-dependent transferases"/>
    <property type="match status" value="1"/>
</dbReference>
<comment type="similarity">
    <text evidence="2 9">Belongs to the class-V pyridoxal-phosphate-dependent aminotransferase family.</text>
</comment>
<keyword evidence="13" id="KW-1185">Reference proteome</keyword>
<evidence type="ECO:0000259" key="11">
    <source>
        <dbReference type="Pfam" id="PF00266"/>
    </source>
</evidence>
<dbReference type="GO" id="GO:0019265">
    <property type="term" value="P:glycine biosynthetic process, by transamination of glyoxylate"/>
    <property type="evidence" value="ECO:0007669"/>
    <property type="project" value="TreeGrafter"/>
</dbReference>
<gene>
    <name evidence="12" type="ORF">CYLTODRAFT_167911</name>
</gene>
<dbReference type="GO" id="GO:0004760">
    <property type="term" value="F:L-serine-pyruvate transaminase activity"/>
    <property type="evidence" value="ECO:0007669"/>
    <property type="project" value="TreeGrafter"/>
</dbReference>
<dbReference type="OrthoDB" id="7403325at2759"/>
<dbReference type="PANTHER" id="PTHR21152">
    <property type="entry name" value="AMINOTRANSFERASE CLASS V"/>
    <property type="match status" value="1"/>
</dbReference>
<dbReference type="AlphaFoldDB" id="A0A0D7BKN0"/>
<dbReference type="STRING" id="1314674.A0A0D7BKN0"/>
<proteinExistence type="inferred from homology"/>
<dbReference type="PROSITE" id="PS00595">
    <property type="entry name" value="AA_TRANSFER_CLASS_5"/>
    <property type="match status" value="1"/>
</dbReference>
<evidence type="ECO:0000256" key="2">
    <source>
        <dbReference type="ARBA" id="ARBA00009236"/>
    </source>
</evidence>
<dbReference type="InterPro" id="IPR020578">
    <property type="entry name" value="Aminotrans_V_PyrdxlP_BS"/>
</dbReference>
<dbReference type="InterPro" id="IPR015421">
    <property type="entry name" value="PyrdxlP-dep_Trfase_major"/>
</dbReference>
<dbReference type="EC" id="2.6.1.44" evidence="3"/>
<keyword evidence="4" id="KW-0032">Aminotransferase</keyword>
<accession>A0A0D7BKN0</accession>